<dbReference type="Proteomes" id="UP001295740">
    <property type="component" value="Unassembled WGS sequence"/>
</dbReference>
<protein>
    <submittedName>
        <fullName evidence="1">Uu.00g013460.m01.CDS01</fullName>
    </submittedName>
</protein>
<reference evidence="1" key="1">
    <citation type="submission" date="2023-10" db="EMBL/GenBank/DDBJ databases">
        <authorList>
            <person name="Hackl T."/>
        </authorList>
    </citation>
    <scope>NUCLEOTIDE SEQUENCE</scope>
</reference>
<keyword evidence="2" id="KW-1185">Reference proteome</keyword>
<dbReference type="GO" id="GO:0005737">
    <property type="term" value="C:cytoplasm"/>
    <property type="evidence" value="ECO:0007669"/>
    <property type="project" value="InterPro"/>
</dbReference>
<sequence>MEITVEDFERISAIKMALTNYSTNAITAKDSKALYLSAETLLAEEAAARAALLPLLPLELKKFAMPWFGKTLKVSPPRGHFGPSGTRHTGNARKHAFGIRLGLELRLATGYAIMPYEIINILERFLSAKLEH</sequence>
<dbReference type="Gene3D" id="3.90.550.10">
    <property type="entry name" value="Spore Coat Polysaccharide Biosynthesis Protein SpsA, Chain A"/>
    <property type="match status" value="1"/>
</dbReference>
<dbReference type="Pfam" id="PF09488">
    <property type="entry name" value="Osmo_MPGsynth"/>
    <property type="match status" value="1"/>
</dbReference>
<evidence type="ECO:0000313" key="2">
    <source>
        <dbReference type="Proteomes" id="UP001295740"/>
    </source>
</evidence>
<dbReference type="InterPro" id="IPR029044">
    <property type="entry name" value="Nucleotide-diphossugar_trans"/>
</dbReference>
<dbReference type="AlphaFoldDB" id="A0AAI8VY71"/>
<name>A0AAI8VY71_9PEZI</name>
<gene>
    <name evidence="1" type="ORF">KHLLAP_LOCUS13695</name>
</gene>
<accession>A0AAI8VY71</accession>
<dbReference type="GO" id="GO:0051479">
    <property type="term" value="P:mannosylglycerate biosynthetic process"/>
    <property type="evidence" value="ECO:0007669"/>
    <property type="project" value="InterPro"/>
</dbReference>
<organism evidence="1 2">
    <name type="scientific">Anthostomella pinea</name>
    <dbReference type="NCBI Taxonomy" id="933095"/>
    <lineage>
        <taxon>Eukaryota</taxon>
        <taxon>Fungi</taxon>
        <taxon>Dikarya</taxon>
        <taxon>Ascomycota</taxon>
        <taxon>Pezizomycotina</taxon>
        <taxon>Sordariomycetes</taxon>
        <taxon>Xylariomycetidae</taxon>
        <taxon>Xylariales</taxon>
        <taxon>Xylariaceae</taxon>
        <taxon>Anthostomella</taxon>
    </lineage>
</organism>
<dbReference type="EMBL" id="CAUWAG010000020">
    <property type="protein sequence ID" value="CAJ2513227.1"/>
    <property type="molecule type" value="Genomic_DNA"/>
</dbReference>
<comment type="caution">
    <text evidence="1">The sequence shown here is derived from an EMBL/GenBank/DDBJ whole genome shotgun (WGS) entry which is preliminary data.</text>
</comment>
<dbReference type="InterPro" id="IPR012812">
    <property type="entry name" value="Osmo_MPG_synth"/>
</dbReference>
<proteinExistence type="predicted"/>
<evidence type="ECO:0000313" key="1">
    <source>
        <dbReference type="EMBL" id="CAJ2513227.1"/>
    </source>
</evidence>
<dbReference type="GO" id="GO:0050504">
    <property type="term" value="F:mannosyl-3-phosphoglycerate synthase activity"/>
    <property type="evidence" value="ECO:0007669"/>
    <property type="project" value="InterPro"/>
</dbReference>